<reference evidence="2 3" key="1">
    <citation type="journal article" date="2012" name="Eukaryot. Cell">
        <title>Draft genome sequence of Wickerhamomyces ciferrii NRRL Y-1031 F-60-10.</title>
        <authorList>
            <person name="Schneider J."/>
            <person name="Andrea H."/>
            <person name="Blom J."/>
            <person name="Jaenicke S."/>
            <person name="Ruckert C."/>
            <person name="Schorsch C."/>
            <person name="Szczepanowski R."/>
            <person name="Farwick M."/>
            <person name="Goesmann A."/>
            <person name="Puhler A."/>
            <person name="Schaffer S."/>
            <person name="Tauch A."/>
            <person name="Kohler T."/>
            <person name="Brinkrolf K."/>
        </authorList>
    </citation>
    <scope>NUCLEOTIDE SEQUENCE [LARGE SCALE GENOMIC DNA]</scope>
    <source>
        <strain evidence="3">ATCC 14091 / BCRC 22168 / CBS 111 / JCM 3599 / NBRC 0793 / NRRL Y-1031 F-60-10</strain>
    </source>
</reference>
<dbReference type="HOGENOM" id="CLU_641245_0_0_1"/>
<evidence type="ECO:0000313" key="2">
    <source>
        <dbReference type="EMBL" id="CCH46970.1"/>
    </source>
</evidence>
<accession>K0KNW7</accession>
<dbReference type="InParanoid" id="K0KNW7"/>
<evidence type="ECO:0000256" key="1">
    <source>
        <dbReference type="SAM" id="MobiDB-lite"/>
    </source>
</evidence>
<dbReference type="EMBL" id="CAIF01000291">
    <property type="protein sequence ID" value="CCH46970.1"/>
    <property type="molecule type" value="Genomic_DNA"/>
</dbReference>
<feature type="compositionally biased region" description="Polar residues" evidence="1">
    <location>
        <begin position="315"/>
        <end position="329"/>
    </location>
</feature>
<evidence type="ECO:0000313" key="3">
    <source>
        <dbReference type="Proteomes" id="UP000009328"/>
    </source>
</evidence>
<sequence>MNYNRNSITSPPRRVFSDHHYQRDSIVSSPSFTSSNFNNFQVGLVKVYQSDEECSTDSFSLNSKNFNDVNNIVSQVNNNNQDLNSSPSLKQSASNTTPAFDDRVLFNKWDDISTTQQENLKIPESGIERSQYVLDKIIESYQSEEGAIFLTNNVFLNRKIYQQPETILNGSVKINIIQEISSLLRKFGGDNNDSNKLSTVEPTLLYYKKLMDAFDVFQTESQNSNSSFDSDTVSTNSSIMTSKPYKTSSRESLKNSLNRTSSSIPITKTNSNTIPNNNKDLPSSPDTEKKKKRNSLILDKFRGKIKAKPKRHSLNPDTRLNQAQSSNVTSPTIEKARVNLHSRSISVSSTASSRSVKDQATIHEYIKAIENLQFTLNTIKRQISQNSGTVEQFNLVVNFLGENIVKFVMADITYLAIRFLKNSASEFV</sequence>
<dbReference type="AlphaFoldDB" id="K0KNW7"/>
<dbReference type="STRING" id="1206466.K0KNW7"/>
<feature type="compositionally biased region" description="Basic residues" evidence="1">
    <location>
        <begin position="303"/>
        <end position="313"/>
    </location>
</feature>
<proteinExistence type="predicted"/>
<feature type="compositionally biased region" description="Polar residues" evidence="1">
    <location>
        <begin position="221"/>
        <end position="247"/>
    </location>
</feature>
<organism evidence="2 3">
    <name type="scientific">Wickerhamomyces ciferrii (strain ATCC 14091 / BCRC 22168 / CBS 111 / JCM 3599 / NBRC 0793 / NRRL Y-1031 F-60-10)</name>
    <name type="common">Yeast</name>
    <name type="synonym">Pichia ciferrii</name>
    <dbReference type="NCBI Taxonomy" id="1206466"/>
    <lineage>
        <taxon>Eukaryota</taxon>
        <taxon>Fungi</taxon>
        <taxon>Dikarya</taxon>
        <taxon>Ascomycota</taxon>
        <taxon>Saccharomycotina</taxon>
        <taxon>Saccharomycetes</taxon>
        <taxon>Phaffomycetales</taxon>
        <taxon>Wickerhamomycetaceae</taxon>
        <taxon>Wickerhamomyces</taxon>
    </lineage>
</organism>
<feature type="region of interest" description="Disordered" evidence="1">
    <location>
        <begin position="221"/>
        <end position="329"/>
    </location>
</feature>
<keyword evidence="3" id="KW-1185">Reference proteome</keyword>
<name>K0KNW7_WICCF</name>
<protein>
    <submittedName>
        <fullName evidence="2">Uncharacterized protein</fullName>
    </submittedName>
</protein>
<feature type="compositionally biased region" description="Polar residues" evidence="1">
    <location>
        <begin position="254"/>
        <end position="285"/>
    </location>
</feature>
<dbReference type="Proteomes" id="UP000009328">
    <property type="component" value="Unassembled WGS sequence"/>
</dbReference>
<comment type="caution">
    <text evidence="2">The sequence shown here is derived from an EMBL/GenBank/DDBJ whole genome shotgun (WGS) entry which is preliminary data.</text>
</comment>
<gene>
    <name evidence="2" type="ORF">BN7_6577</name>
</gene>